<protein>
    <submittedName>
        <fullName evidence="1">Uncharacterized protein</fullName>
    </submittedName>
</protein>
<sequence length="121" mass="13062">MVHERLNQHMTVCDIRPEDCPHCGTGAVSASRGNARPPPAVPAAEPTAALLVSAVTQGQEDQQNAADAWADSVLGGLEVHPPCQHRLMGPCITVSEMTRIEGSCGPDITNHSKRHKDYRRF</sequence>
<reference evidence="1" key="1">
    <citation type="submission" date="2023-01" db="EMBL/GenBank/DDBJ databases">
        <title>Genome assembly of the deep-sea coral Lophelia pertusa.</title>
        <authorList>
            <person name="Herrera S."/>
            <person name="Cordes E."/>
        </authorList>
    </citation>
    <scope>NUCLEOTIDE SEQUENCE</scope>
    <source>
        <strain evidence="1">USNM1676648</strain>
        <tissue evidence="1">Polyp</tissue>
    </source>
</reference>
<gene>
    <name evidence="1" type="ORF">OS493_038382</name>
</gene>
<dbReference type="EMBL" id="MU826445">
    <property type="protein sequence ID" value="KAJ7375852.1"/>
    <property type="molecule type" value="Genomic_DNA"/>
</dbReference>
<dbReference type="OrthoDB" id="5984532at2759"/>
<name>A0A9X0CTU7_9CNID</name>
<evidence type="ECO:0000313" key="1">
    <source>
        <dbReference type="EMBL" id="KAJ7375852.1"/>
    </source>
</evidence>
<comment type="caution">
    <text evidence="1">The sequence shown here is derived from an EMBL/GenBank/DDBJ whole genome shotgun (WGS) entry which is preliminary data.</text>
</comment>
<accession>A0A9X0CTU7</accession>
<dbReference type="Proteomes" id="UP001163046">
    <property type="component" value="Unassembled WGS sequence"/>
</dbReference>
<evidence type="ECO:0000313" key="2">
    <source>
        <dbReference type="Proteomes" id="UP001163046"/>
    </source>
</evidence>
<proteinExistence type="predicted"/>
<organism evidence="1 2">
    <name type="scientific">Desmophyllum pertusum</name>
    <dbReference type="NCBI Taxonomy" id="174260"/>
    <lineage>
        <taxon>Eukaryota</taxon>
        <taxon>Metazoa</taxon>
        <taxon>Cnidaria</taxon>
        <taxon>Anthozoa</taxon>
        <taxon>Hexacorallia</taxon>
        <taxon>Scleractinia</taxon>
        <taxon>Caryophylliina</taxon>
        <taxon>Caryophylliidae</taxon>
        <taxon>Desmophyllum</taxon>
    </lineage>
</organism>
<keyword evidence="2" id="KW-1185">Reference proteome</keyword>
<dbReference type="AlphaFoldDB" id="A0A9X0CTU7"/>